<keyword evidence="3" id="KW-1185">Reference proteome</keyword>
<feature type="compositionally biased region" description="Gly residues" evidence="1">
    <location>
        <begin position="294"/>
        <end position="307"/>
    </location>
</feature>
<feature type="compositionally biased region" description="Low complexity" evidence="1">
    <location>
        <begin position="249"/>
        <end position="275"/>
    </location>
</feature>
<gene>
    <name evidence="2" type="ORF">VOLCADRAFT_92252</name>
</gene>
<evidence type="ECO:0000256" key="1">
    <source>
        <dbReference type="SAM" id="MobiDB-lite"/>
    </source>
</evidence>
<dbReference type="EMBL" id="GL378346">
    <property type="protein sequence ID" value="EFJ47124.1"/>
    <property type="molecule type" value="Genomic_DNA"/>
</dbReference>
<feature type="region of interest" description="Disordered" evidence="1">
    <location>
        <begin position="1"/>
        <end position="25"/>
    </location>
</feature>
<feature type="compositionally biased region" description="Gly residues" evidence="1">
    <location>
        <begin position="834"/>
        <end position="851"/>
    </location>
</feature>
<dbReference type="AlphaFoldDB" id="D8TZ61"/>
<proteinExistence type="predicted"/>
<feature type="compositionally biased region" description="Polar residues" evidence="1">
    <location>
        <begin position="74"/>
        <end position="83"/>
    </location>
</feature>
<dbReference type="Proteomes" id="UP000001058">
    <property type="component" value="Unassembled WGS sequence"/>
</dbReference>
<evidence type="ECO:0000313" key="2">
    <source>
        <dbReference type="EMBL" id="EFJ47124.1"/>
    </source>
</evidence>
<feature type="compositionally biased region" description="Low complexity" evidence="1">
    <location>
        <begin position="801"/>
        <end position="817"/>
    </location>
</feature>
<dbReference type="Pfam" id="PF00612">
    <property type="entry name" value="IQ"/>
    <property type="match status" value="1"/>
</dbReference>
<dbReference type="KEGG" id="vcn:VOLCADRAFT_92252"/>
<feature type="region of interest" description="Disordered" evidence="1">
    <location>
        <begin position="49"/>
        <end position="83"/>
    </location>
</feature>
<feature type="region of interest" description="Disordered" evidence="1">
    <location>
        <begin position="236"/>
        <end position="317"/>
    </location>
</feature>
<dbReference type="InParanoid" id="D8TZ61"/>
<organism evidence="3">
    <name type="scientific">Volvox carteri f. nagariensis</name>
    <dbReference type="NCBI Taxonomy" id="3068"/>
    <lineage>
        <taxon>Eukaryota</taxon>
        <taxon>Viridiplantae</taxon>
        <taxon>Chlorophyta</taxon>
        <taxon>core chlorophytes</taxon>
        <taxon>Chlorophyceae</taxon>
        <taxon>CS clade</taxon>
        <taxon>Chlamydomonadales</taxon>
        <taxon>Volvocaceae</taxon>
        <taxon>Volvox</taxon>
    </lineage>
</organism>
<feature type="compositionally biased region" description="Low complexity" evidence="1">
    <location>
        <begin position="861"/>
        <end position="882"/>
    </location>
</feature>
<accession>D8TZ61</accession>
<sequence>MGLTRLAQDPWSESHTVPTFTPPPVEVKSCHVPLTAERAEELVKCHLERTGTGLQRSRDPSNGRAVSDAETVADASTNPPLSGSSIFGYYTPPSLMPFTSSRHLTKGRSTGALLQTRTSAGVPRQPNSFLNEYPSVMQRPAGPNTAAVVSPPGAEAGGGGDGSCAHEAYLSLHNKAERVNALRGKLTGGDGETEDVAVAEDGAGGEVVTRRPPSHRTLEVALADAWMREVEARTPAEDVAMKEEEELAAQRAAADAGGYGAPPAASRRPTRPGSAEAPFSRRLSCPESLINIPGGDGGAASDGGGNRADGVPEPEDALEPLANHHMWMYGRGRMDGGGMGLLYSPAGVLEAIKYGGGWQPRTAVSIFGTDPWATGSPGSGGIVDKGAAPTTRIGKLVQEGAGADAIRTLAAVIIQSYCRGWQARRRFARWRSLQRSEQSRRLKELAAAEALAREQEAVRRRLRAAAKDCLLAIQAQQDYERTRARMAAARGLSGGAAAAAAPPPPAIPTALWERCKALGHDPIEVLLESGLQSHQIEEIISASQLASQLPRRAAAAAARFGIPLPPVPEGSRRPLLPSQRSMGSAAMAAVSKPPYMSTSQLVEQLLAQQQQQATQLQPQQLSYNQYARPGSGSPAAAVTTARRTSGPGALYGSSVVPPQPPGLPLRRQASPSRGSLEISVGQRQGAYAATGFAPLSSRMLSSAVPPVAAVAGGGALSSPGGGDDIGGDVIPGEGGGGDVDTWGAVDGGDGGDGAGFQVPLTAAASAPVSSLSAAPAQQQQLPLQYLPYHLQQQLLASALSSPVTSSSGPQSSLGPSTEGSPALLRRHSFIEHAGGNGGSGGNGGNGSGGGAIPTYLPPLLPSQGSGSAGGSPVTPQSSQQPSLVDGNGRGGDWFRRRSGCGVAFGPDPTQQEQFGTSCVVAYVGGGGGGGAAAAAWAAASSCLPEELPPAALVEPAAVGMKAVVEAGATWSRRGRREQVPLAGRAMSGKSGRQIVGIRDCHRRMWPPPPAATMSLAGRRRPPHRLCPGAPGMPCIHAPMRMSFLTL</sequence>
<evidence type="ECO:0000313" key="3">
    <source>
        <dbReference type="Proteomes" id="UP000001058"/>
    </source>
</evidence>
<dbReference type="RefSeq" id="XP_002951673.1">
    <property type="nucleotide sequence ID" value="XM_002951627.1"/>
</dbReference>
<dbReference type="STRING" id="3068.D8TZ61"/>
<dbReference type="SMART" id="SM00015">
    <property type="entry name" value="IQ"/>
    <property type="match status" value="1"/>
</dbReference>
<protein>
    <submittedName>
        <fullName evidence="2">Uncharacterized protein</fullName>
    </submittedName>
</protein>
<feature type="region of interest" description="Disordered" evidence="1">
    <location>
        <begin position="624"/>
        <end position="673"/>
    </location>
</feature>
<dbReference type="OrthoDB" id="552607at2759"/>
<dbReference type="PROSITE" id="PS50096">
    <property type="entry name" value="IQ"/>
    <property type="match status" value="1"/>
</dbReference>
<dbReference type="InterPro" id="IPR000048">
    <property type="entry name" value="IQ_motif_EF-hand-BS"/>
</dbReference>
<name>D8TZ61_VOLCA</name>
<reference evidence="2 3" key="1">
    <citation type="journal article" date="2010" name="Science">
        <title>Genomic analysis of organismal complexity in the multicellular green alga Volvox carteri.</title>
        <authorList>
            <person name="Prochnik S.E."/>
            <person name="Umen J."/>
            <person name="Nedelcu A.M."/>
            <person name="Hallmann A."/>
            <person name="Miller S.M."/>
            <person name="Nishii I."/>
            <person name="Ferris P."/>
            <person name="Kuo A."/>
            <person name="Mitros T."/>
            <person name="Fritz-Laylin L.K."/>
            <person name="Hellsten U."/>
            <person name="Chapman J."/>
            <person name="Simakov O."/>
            <person name="Rensing S.A."/>
            <person name="Terry A."/>
            <person name="Pangilinan J."/>
            <person name="Kapitonov V."/>
            <person name="Jurka J."/>
            <person name="Salamov A."/>
            <person name="Shapiro H."/>
            <person name="Schmutz J."/>
            <person name="Grimwood J."/>
            <person name="Lindquist E."/>
            <person name="Lucas S."/>
            <person name="Grigoriev I.V."/>
            <person name="Schmitt R."/>
            <person name="Kirk D."/>
            <person name="Rokhsar D.S."/>
        </authorList>
    </citation>
    <scope>NUCLEOTIDE SEQUENCE [LARGE SCALE GENOMIC DNA]</scope>
    <source>
        <strain evidence="3">f. Nagariensis / Eve</strain>
    </source>
</reference>
<feature type="region of interest" description="Disordered" evidence="1">
    <location>
        <begin position="801"/>
        <end position="891"/>
    </location>
</feature>
<dbReference type="GeneID" id="9615757"/>